<dbReference type="EMBL" id="JAGGDJ010000055">
    <property type="protein sequence ID" value="MBO7748384.1"/>
    <property type="molecule type" value="Genomic_DNA"/>
</dbReference>
<comment type="caution">
    <text evidence="3">The sequence shown here is derived from an EMBL/GenBank/DDBJ whole genome shotgun (WGS) entry which is preliminary data.</text>
</comment>
<dbReference type="Gene3D" id="2.130.10.10">
    <property type="entry name" value="YVTN repeat-like/Quinoprotein amine dehydrogenase"/>
    <property type="match status" value="2"/>
</dbReference>
<evidence type="ECO:0000313" key="4">
    <source>
        <dbReference type="Proteomes" id="UP000670947"/>
    </source>
</evidence>
<dbReference type="Pfam" id="PF13360">
    <property type="entry name" value="PQQ_2"/>
    <property type="match status" value="1"/>
</dbReference>
<evidence type="ECO:0000259" key="2">
    <source>
        <dbReference type="Pfam" id="PF13360"/>
    </source>
</evidence>
<proteinExistence type="predicted"/>
<dbReference type="PANTHER" id="PTHR34512:SF30">
    <property type="entry name" value="OUTER MEMBRANE PROTEIN ASSEMBLY FACTOR BAMB"/>
    <property type="match status" value="1"/>
</dbReference>
<evidence type="ECO:0000256" key="1">
    <source>
        <dbReference type="SAM" id="SignalP"/>
    </source>
</evidence>
<dbReference type="InterPro" id="IPR018391">
    <property type="entry name" value="PQQ_b-propeller_rpt"/>
</dbReference>
<keyword evidence="1" id="KW-0732">Signal</keyword>
<evidence type="ECO:0000313" key="3">
    <source>
        <dbReference type="EMBL" id="MBO7748384.1"/>
    </source>
</evidence>
<accession>A0ABS3WJ79</accession>
<dbReference type="RefSeq" id="WP_208850950.1">
    <property type="nucleotide sequence ID" value="NZ_JAGGDJ010000055.1"/>
</dbReference>
<feature type="signal peptide" evidence="1">
    <location>
        <begin position="1"/>
        <end position="22"/>
    </location>
</feature>
<sequence length="452" mass="48110">MTTKSMWRTTAALGLAAAIVFGAMPGGQPAAYAEQPVVSSATPIYGPQASAPVVKPAWQLPLAKFQQDGRTYTAALAEEGRVFALVTGGQLAAYDGATGKRLWKYGAGLKPLLTYDRGVVYGVAKDGSVYAVGTNGAKKWTAGIRADQAGSIEPVGDMVYVTQNLTLFALDRATGKLRWKTTETGGEYEAGLTGVTVSDGVALRSYMVQGALSSSQINAYDAKTGKQLWTAFRQGAPLAAKDGLVYSVMDTFMVGDNDSVNKSLHIAALSLKTGAKKGERVYKWTTQPEIPGEYRFGGANGSAFLDGNDLYVYQDQAVAKYDFAAYAADGKPVQRWAAPNGRDYQPLYRVYGGRLLYQNVHDHGILALKTANGQFVTYPGGVQPVQTDLFGNGLYVARADGSIDAYDFAALKPAFTVKLGSRDFEPTLKSGALAYVRAGGTLYAVKLPAALR</sequence>
<name>A0ABS3WJ79_9BACL</name>
<dbReference type="SMART" id="SM00564">
    <property type="entry name" value="PQQ"/>
    <property type="match status" value="4"/>
</dbReference>
<dbReference type="PANTHER" id="PTHR34512">
    <property type="entry name" value="CELL SURFACE PROTEIN"/>
    <property type="match status" value="1"/>
</dbReference>
<feature type="domain" description="Pyrrolo-quinoline quinone repeat" evidence="2">
    <location>
        <begin position="125"/>
        <end position="375"/>
    </location>
</feature>
<dbReference type="Proteomes" id="UP000670947">
    <property type="component" value="Unassembled WGS sequence"/>
</dbReference>
<dbReference type="InterPro" id="IPR002372">
    <property type="entry name" value="PQQ_rpt_dom"/>
</dbReference>
<gene>
    <name evidence="3" type="ORF">I8J29_29785</name>
</gene>
<dbReference type="SUPFAM" id="SSF50998">
    <property type="entry name" value="Quinoprotein alcohol dehydrogenase-like"/>
    <property type="match status" value="1"/>
</dbReference>
<organism evidence="3 4">
    <name type="scientific">Paenibacillus artemisiicola</name>
    <dbReference type="NCBI Taxonomy" id="1172618"/>
    <lineage>
        <taxon>Bacteria</taxon>
        <taxon>Bacillati</taxon>
        <taxon>Bacillota</taxon>
        <taxon>Bacilli</taxon>
        <taxon>Bacillales</taxon>
        <taxon>Paenibacillaceae</taxon>
        <taxon>Paenibacillus</taxon>
    </lineage>
</organism>
<dbReference type="InterPro" id="IPR015943">
    <property type="entry name" value="WD40/YVTN_repeat-like_dom_sf"/>
</dbReference>
<feature type="chain" id="PRO_5045128207" evidence="1">
    <location>
        <begin position="23"/>
        <end position="452"/>
    </location>
</feature>
<dbReference type="InterPro" id="IPR011047">
    <property type="entry name" value="Quinoprotein_ADH-like_sf"/>
</dbReference>
<keyword evidence="4" id="KW-1185">Reference proteome</keyword>
<reference evidence="3 4" key="1">
    <citation type="submission" date="2021-03" db="EMBL/GenBank/DDBJ databases">
        <title>Paenibacillus artemisicola MWE-103 whole genome sequence.</title>
        <authorList>
            <person name="Ham Y.J."/>
        </authorList>
    </citation>
    <scope>NUCLEOTIDE SEQUENCE [LARGE SCALE GENOMIC DNA]</scope>
    <source>
        <strain evidence="3 4">MWE-103</strain>
    </source>
</reference>
<protein>
    <submittedName>
        <fullName evidence="3">PQQ-binding-like beta-propeller repeat protein</fullName>
    </submittedName>
</protein>